<reference evidence="1 2" key="1">
    <citation type="submission" date="2018-09" db="EMBL/GenBank/DDBJ databases">
        <title>Acidovorax cavernicola nov. sp. isolated from Gruta de las Maravillas (Aracena, Spain).</title>
        <authorList>
            <person name="Jurado V."/>
            <person name="Gutierrez-Patricio S."/>
            <person name="Gonzalez-Pimentel J.L."/>
            <person name="Miller A.Z."/>
            <person name="Laiz L."/>
            <person name="Saiz-Jimenez C."/>
        </authorList>
    </citation>
    <scope>NUCLEOTIDE SEQUENCE [LARGE SCALE GENOMIC DNA]</scope>
    <source>
        <strain evidence="1 2">1011MAR4D40.2</strain>
    </source>
</reference>
<organism evidence="1 2">
    <name type="scientific">Acidovorax cavernicola</name>
    <dbReference type="NCBI Taxonomy" id="1675792"/>
    <lineage>
        <taxon>Bacteria</taxon>
        <taxon>Pseudomonadati</taxon>
        <taxon>Pseudomonadota</taxon>
        <taxon>Betaproteobacteria</taxon>
        <taxon>Burkholderiales</taxon>
        <taxon>Comamonadaceae</taxon>
        <taxon>Acidovorax</taxon>
    </lineage>
</organism>
<proteinExistence type="predicted"/>
<name>A0A9X8CZ16_9BURK</name>
<comment type="caution">
    <text evidence="1">The sequence shown here is derived from an EMBL/GenBank/DDBJ whole genome shotgun (WGS) entry which is preliminary data.</text>
</comment>
<dbReference type="Proteomes" id="UP000265619">
    <property type="component" value="Unassembled WGS sequence"/>
</dbReference>
<accession>A0A9X8CZ16</accession>
<dbReference type="EMBL" id="QXMN01000071">
    <property type="protein sequence ID" value="RIX73082.1"/>
    <property type="molecule type" value="Genomic_DNA"/>
</dbReference>
<evidence type="ECO:0000313" key="2">
    <source>
        <dbReference type="Proteomes" id="UP000265619"/>
    </source>
</evidence>
<keyword evidence="2" id="KW-1185">Reference proteome</keyword>
<evidence type="ECO:0000313" key="1">
    <source>
        <dbReference type="EMBL" id="RIX73082.1"/>
    </source>
</evidence>
<dbReference type="AlphaFoldDB" id="A0A9X8CZ16"/>
<protein>
    <submittedName>
        <fullName evidence="1">Uncharacterized protein</fullName>
    </submittedName>
</protein>
<sequence length="107" mass="11834">MRDLVASAGNSSSAFTYLFRSSSGTSKRRIGASRRALSDSASNRTVTTFRIADKPPSSSMKSIPFDVIFQRRSLSSVELRERSISTSPWPFKYTRAAYTSRVDAAPM</sequence>
<gene>
    <name evidence="1" type="ORF">D3H34_29860</name>
</gene>